<sequence>MITIDVRTATDERELHALLKRELGFPAFYGMNWDAFWDAVTGLVEIPEGIRFTGWEHLAERVPRGADMLRRSLDDYRDQYCAGFISEYA</sequence>
<dbReference type="EMBL" id="JAFLRJ010000099">
    <property type="protein sequence ID" value="MBO0512414.1"/>
    <property type="molecule type" value="Genomic_DNA"/>
</dbReference>
<feature type="domain" description="Barstar (barnase inhibitor)" evidence="2">
    <location>
        <begin position="2"/>
        <end position="80"/>
    </location>
</feature>
<evidence type="ECO:0000313" key="4">
    <source>
        <dbReference type="Proteomes" id="UP000664167"/>
    </source>
</evidence>
<comment type="caution">
    <text evidence="3">The sequence shown here is derived from an EMBL/GenBank/DDBJ whole genome shotgun (WGS) entry which is preliminary data.</text>
</comment>
<dbReference type="RefSeq" id="WP_206961807.1">
    <property type="nucleotide sequence ID" value="NZ_BAAAJJ010000002.1"/>
</dbReference>
<comment type="similarity">
    <text evidence="1">Belongs to the barstar family.</text>
</comment>
<evidence type="ECO:0000256" key="1">
    <source>
        <dbReference type="ARBA" id="ARBA00006845"/>
    </source>
</evidence>
<protein>
    <submittedName>
        <fullName evidence="3">Barstar family protein</fullName>
    </submittedName>
</protein>
<keyword evidence="4" id="KW-1185">Reference proteome</keyword>
<accession>A0A939F6H3</accession>
<dbReference type="InterPro" id="IPR000468">
    <property type="entry name" value="Barstar"/>
</dbReference>
<evidence type="ECO:0000259" key="2">
    <source>
        <dbReference type="Pfam" id="PF01337"/>
    </source>
</evidence>
<dbReference type="Gene3D" id="3.30.370.10">
    <property type="entry name" value="Barstar-like"/>
    <property type="match status" value="1"/>
</dbReference>
<dbReference type="AlphaFoldDB" id="A0A939F6H3"/>
<gene>
    <name evidence="3" type="ORF">J0695_11430</name>
</gene>
<dbReference type="SUPFAM" id="SSF52038">
    <property type="entry name" value="Barstar-related"/>
    <property type="match status" value="1"/>
</dbReference>
<evidence type="ECO:0000313" key="3">
    <source>
        <dbReference type="EMBL" id="MBO0512414.1"/>
    </source>
</evidence>
<dbReference type="Proteomes" id="UP000664167">
    <property type="component" value="Unassembled WGS sequence"/>
</dbReference>
<dbReference type="InterPro" id="IPR035905">
    <property type="entry name" value="Barstar-like_sf"/>
</dbReference>
<organism evidence="3 4">
    <name type="scientific">Streptomyces beijiangensis</name>
    <dbReference type="NCBI Taxonomy" id="163361"/>
    <lineage>
        <taxon>Bacteria</taxon>
        <taxon>Bacillati</taxon>
        <taxon>Actinomycetota</taxon>
        <taxon>Actinomycetes</taxon>
        <taxon>Kitasatosporales</taxon>
        <taxon>Streptomycetaceae</taxon>
        <taxon>Streptomyces</taxon>
    </lineage>
</organism>
<dbReference type="CDD" id="cd05140">
    <property type="entry name" value="Barstar_AU1054-like"/>
    <property type="match status" value="1"/>
</dbReference>
<proteinExistence type="inferred from homology"/>
<name>A0A939F6H3_9ACTN</name>
<dbReference type="Pfam" id="PF01337">
    <property type="entry name" value="Barstar"/>
    <property type="match status" value="1"/>
</dbReference>
<reference evidence="3" key="1">
    <citation type="submission" date="2021-03" db="EMBL/GenBank/DDBJ databases">
        <title>Streptomyces poriferae sp. nov., a novel marine sponge-derived Actinobacteria species with anti-MRSA activity.</title>
        <authorList>
            <person name="Sandoval-Powers M."/>
            <person name="Kralova S."/>
            <person name="Nguyen G.-S."/>
            <person name="Fawwal D."/>
            <person name="Degnes K."/>
            <person name="Klinkenberg G."/>
            <person name="Sletta H."/>
            <person name="Wentzel A."/>
            <person name="Liles M.R."/>
        </authorList>
    </citation>
    <scope>NUCLEOTIDE SEQUENCE</scope>
    <source>
        <strain evidence="3">DSM 41794</strain>
    </source>
</reference>